<evidence type="ECO:0000313" key="10">
    <source>
        <dbReference type="Proteomes" id="UP000515125"/>
    </source>
</evidence>
<name>A0A6P6S0E4_9EIME</name>
<feature type="domain" description="S1-like" evidence="9">
    <location>
        <begin position="22"/>
        <end position="96"/>
    </location>
</feature>
<feature type="compositionally biased region" description="Basic and acidic residues" evidence="8">
    <location>
        <begin position="16"/>
        <end position="29"/>
    </location>
</feature>
<sequence length="159" mass="17715">MPKNKGKGGKNRRRGKNDNEGEKRELQFKEDGQEYGQVLRMLGNGRLEAHCFDGVRRLCHIRGKMRKRVWVNAGDIVLISLREFQDNKGDVIAKYTPDEARALKSYGELPANAKINETDAFGEEEGGGGGIEFQDSGSDSGSEEEEEAPNNDLDIDDVK</sequence>
<dbReference type="InterPro" id="IPR006196">
    <property type="entry name" value="RNA-binding_domain_S1_IF1"/>
</dbReference>
<evidence type="ECO:0000313" key="11">
    <source>
        <dbReference type="RefSeq" id="XP_026193646.1"/>
    </source>
</evidence>
<evidence type="ECO:0000256" key="4">
    <source>
        <dbReference type="ARBA" id="ARBA00032507"/>
    </source>
</evidence>
<comment type="similarity">
    <text evidence="1 6">Belongs to the eIF-1A family.</text>
</comment>
<feature type="region of interest" description="Disordered" evidence="8">
    <location>
        <begin position="1"/>
        <end position="29"/>
    </location>
</feature>
<dbReference type="InterPro" id="IPR018104">
    <property type="entry name" value="TIF_eIF-1A_CS"/>
</dbReference>
<evidence type="ECO:0000259" key="9">
    <source>
        <dbReference type="PROSITE" id="PS50832"/>
    </source>
</evidence>
<dbReference type="Proteomes" id="UP000515125">
    <property type="component" value="Unplaced"/>
</dbReference>
<evidence type="ECO:0000256" key="8">
    <source>
        <dbReference type="SAM" id="MobiDB-lite"/>
    </source>
</evidence>
<protein>
    <recommendedName>
        <fullName evidence="4">Eukaryotic translation initiation factor 4C</fullName>
    </recommendedName>
</protein>
<dbReference type="SUPFAM" id="SSF50249">
    <property type="entry name" value="Nucleic acid-binding proteins"/>
    <property type="match status" value="1"/>
</dbReference>
<feature type="region of interest" description="Disordered" evidence="8">
    <location>
        <begin position="117"/>
        <end position="159"/>
    </location>
</feature>
<dbReference type="Gene3D" id="2.40.50.140">
    <property type="entry name" value="Nucleic acid-binding proteins"/>
    <property type="match status" value="1"/>
</dbReference>
<dbReference type="HAMAP" id="MF_00216">
    <property type="entry name" value="aIF_1A"/>
    <property type="match status" value="1"/>
</dbReference>
<dbReference type="GeneID" id="34620481"/>
<dbReference type="CDD" id="cd05793">
    <property type="entry name" value="S1_IF1A"/>
    <property type="match status" value="1"/>
</dbReference>
<evidence type="ECO:0000256" key="1">
    <source>
        <dbReference type="ARBA" id="ARBA00007392"/>
    </source>
</evidence>
<feature type="compositionally biased region" description="Basic residues" evidence="8">
    <location>
        <begin position="1"/>
        <end position="15"/>
    </location>
</feature>
<feature type="compositionally biased region" description="Acidic residues" evidence="8">
    <location>
        <begin position="141"/>
        <end position="159"/>
    </location>
</feature>
<dbReference type="GO" id="GO:0003723">
    <property type="term" value="F:RNA binding"/>
    <property type="evidence" value="ECO:0007669"/>
    <property type="project" value="InterPro"/>
</dbReference>
<dbReference type="InterPro" id="IPR012340">
    <property type="entry name" value="NA-bd_OB-fold"/>
</dbReference>
<evidence type="ECO:0000256" key="7">
    <source>
        <dbReference type="RuleBase" id="RU004365"/>
    </source>
</evidence>
<dbReference type="PROSITE" id="PS01262">
    <property type="entry name" value="IF1A"/>
    <property type="match status" value="1"/>
</dbReference>
<proteinExistence type="inferred from homology"/>
<evidence type="ECO:0000256" key="5">
    <source>
        <dbReference type="PROSITE-ProRule" id="PRU00181"/>
    </source>
</evidence>
<dbReference type="OrthoDB" id="274995at2759"/>
<keyword evidence="3 5" id="KW-0648">Protein biosynthesis</keyword>
<evidence type="ECO:0000256" key="3">
    <source>
        <dbReference type="ARBA" id="ARBA00022917"/>
    </source>
</evidence>
<gene>
    <name evidence="11" type="primary">LOC34620481</name>
</gene>
<comment type="function">
    <text evidence="7">Seems to be required for maximal rate of protein biosynthesis. Enhances ribosome dissociation into subunits and stabilizes the binding of the initiator Met-tRNA(I) to 40 S ribosomal subunits.</text>
</comment>
<dbReference type="PROSITE" id="PS50832">
    <property type="entry name" value="S1_IF1_TYPE"/>
    <property type="match status" value="1"/>
</dbReference>
<dbReference type="FunFam" id="2.40.50.140:FF:000071">
    <property type="entry name" value="Eukaryotic translation initiation factor 1A"/>
    <property type="match status" value="1"/>
</dbReference>
<dbReference type="AlphaFoldDB" id="A0A6P6S0E4"/>
<accession>A0A6P6S0E4</accession>
<dbReference type="Pfam" id="PF01176">
    <property type="entry name" value="eIF-1a"/>
    <property type="match status" value="1"/>
</dbReference>
<dbReference type="SMART" id="SM00652">
    <property type="entry name" value="eIF1a"/>
    <property type="match status" value="1"/>
</dbReference>
<evidence type="ECO:0000256" key="6">
    <source>
        <dbReference type="RuleBase" id="RU004364"/>
    </source>
</evidence>
<dbReference type="InterPro" id="IPR001253">
    <property type="entry name" value="TIF_eIF-1A"/>
</dbReference>
<reference evidence="11" key="1">
    <citation type="submission" date="2025-08" db="UniProtKB">
        <authorList>
            <consortium name="RefSeq"/>
        </authorList>
    </citation>
    <scope>IDENTIFICATION</scope>
</reference>
<dbReference type="NCBIfam" id="TIGR00523">
    <property type="entry name" value="eIF-1A"/>
    <property type="match status" value="1"/>
</dbReference>
<dbReference type="GO" id="GO:0003743">
    <property type="term" value="F:translation initiation factor activity"/>
    <property type="evidence" value="ECO:0007669"/>
    <property type="project" value="UniProtKB-UniRule"/>
</dbReference>
<keyword evidence="10" id="KW-1185">Reference proteome</keyword>
<keyword evidence="2 5" id="KW-0396">Initiation factor</keyword>
<organism evidence="10 11">
    <name type="scientific">Cyclospora cayetanensis</name>
    <dbReference type="NCBI Taxonomy" id="88456"/>
    <lineage>
        <taxon>Eukaryota</taxon>
        <taxon>Sar</taxon>
        <taxon>Alveolata</taxon>
        <taxon>Apicomplexa</taxon>
        <taxon>Conoidasida</taxon>
        <taxon>Coccidia</taxon>
        <taxon>Eucoccidiorida</taxon>
        <taxon>Eimeriorina</taxon>
        <taxon>Eimeriidae</taxon>
        <taxon>Cyclospora</taxon>
    </lineage>
</organism>
<dbReference type="RefSeq" id="XP_026193646.1">
    <property type="nucleotide sequence ID" value="XM_026337861.1"/>
</dbReference>
<evidence type="ECO:0000256" key="2">
    <source>
        <dbReference type="ARBA" id="ARBA00022540"/>
    </source>
</evidence>
<dbReference type="PANTHER" id="PTHR21668">
    <property type="entry name" value="EIF-1A"/>
    <property type="match status" value="1"/>
</dbReference>